<feature type="binding site" evidence="5">
    <location>
        <begin position="384"/>
        <end position="391"/>
    </location>
    <ligand>
        <name>ATP</name>
        <dbReference type="ChEBI" id="CHEBI:30616"/>
    </ligand>
</feature>
<evidence type="ECO:0000256" key="2">
    <source>
        <dbReference type="ARBA" id="ARBA00022741"/>
    </source>
</evidence>
<keyword evidence="5 6" id="KW-0505">Motor protein</keyword>
<dbReference type="PRINTS" id="PR00380">
    <property type="entry name" value="KINESINHEAVY"/>
</dbReference>
<dbReference type="PANTHER" id="PTHR47972">
    <property type="entry name" value="KINESIN-LIKE PROTEIN KLP-3"/>
    <property type="match status" value="1"/>
</dbReference>
<feature type="compositionally biased region" description="Polar residues" evidence="7">
    <location>
        <begin position="53"/>
        <end position="68"/>
    </location>
</feature>
<accession>A0A1V9XSM9</accession>
<evidence type="ECO:0000256" key="1">
    <source>
        <dbReference type="ARBA" id="ARBA00004245"/>
    </source>
</evidence>
<proteinExistence type="inferred from homology"/>
<keyword evidence="6" id="KW-0493">Microtubule</keyword>
<dbReference type="SUPFAM" id="SSF52540">
    <property type="entry name" value="P-loop containing nucleoside triphosphate hydrolases"/>
    <property type="match status" value="1"/>
</dbReference>
<evidence type="ECO:0000256" key="4">
    <source>
        <dbReference type="ARBA" id="ARBA00023212"/>
    </source>
</evidence>
<evidence type="ECO:0000256" key="6">
    <source>
        <dbReference type="RuleBase" id="RU000394"/>
    </source>
</evidence>
<feature type="region of interest" description="Disordered" evidence="7">
    <location>
        <begin position="144"/>
        <end position="169"/>
    </location>
</feature>
<dbReference type="GO" id="GO:0007018">
    <property type="term" value="P:microtubule-based movement"/>
    <property type="evidence" value="ECO:0007669"/>
    <property type="project" value="InterPro"/>
</dbReference>
<dbReference type="GO" id="GO:0005524">
    <property type="term" value="F:ATP binding"/>
    <property type="evidence" value="ECO:0007669"/>
    <property type="project" value="UniProtKB-UniRule"/>
</dbReference>
<dbReference type="InterPro" id="IPR001752">
    <property type="entry name" value="Kinesin_motor_dom"/>
</dbReference>
<evidence type="ECO:0000256" key="7">
    <source>
        <dbReference type="SAM" id="MobiDB-lite"/>
    </source>
</evidence>
<dbReference type="OrthoDB" id="3176171at2759"/>
<comment type="subcellular location">
    <subcellularLocation>
        <location evidence="1">Cytoplasm</location>
        <location evidence="1">Cytoskeleton</location>
    </subcellularLocation>
</comment>
<dbReference type="PROSITE" id="PS00411">
    <property type="entry name" value="KINESIN_MOTOR_1"/>
    <property type="match status" value="1"/>
</dbReference>
<dbReference type="STRING" id="418985.A0A1V9XSM9"/>
<evidence type="ECO:0000313" key="10">
    <source>
        <dbReference type="Proteomes" id="UP000192247"/>
    </source>
</evidence>
<dbReference type="AlphaFoldDB" id="A0A1V9XSM9"/>
<keyword evidence="4" id="KW-0206">Cytoskeleton</keyword>
<protein>
    <recommendedName>
        <fullName evidence="6">Kinesin-like protein</fullName>
    </recommendedName>
</protein>
<keyword evidence="4" id="KW-0963">Cytoplasm</keyword>
<name>A0A1V9XSM9_9ACAR</name>
<evidence type="ECO:0000313" key="9">
    <source>
        <dbReference type="EMBL" id="OQR76506.1"/>
    </source>
</evidence>
<reference evidence="9 10" key="1">
    <citation type="journal article" date="2017" name="Gigascience">
        <title>Draft genome of the honey bee ectoparasitic mite, Tropilaelaps mercedesae, is shaped by the parasitic life history.</title>
        <authorList>
            <person name="Dong X."/>
            <person name="Armstrong S.D."/>
            <person name="Xia D."/>
            <person name="Makepeace B.L."/>
            <person name="Darby A.C."/>
            <person name="Kadowaki T."/>
        </authorList>
    </citation>
    <scope>NUCLEOTIDE SEQUENCE [LARGE SCALE GENOMIC DNA]</scope>
    <source>
        <strain evidence="9">Wuxi-XJTLU</strain>
    </source>
</reference>
<feature type="region of interest" description="Disordered" evidence="7">
    <location>
        <begin position="29"/>
        <end position="129"/>
    </location>
</feature>
<organism evidence="9 10">
    <name type="scientific">Tropilaelaps mercedesae</name>
    <dbReference type="NCBI Taxonomy" id="418985"/>
    <lineage>
        <taxon>Eukaryota</taxon>
        <taxon>Metazoa</taxon>
        <taxon>Ecdysozoa</taxon>
        <taxon>Arthropoda</taxon>
        <taxon>Chelicerata</taxon>
        <taxon>Arachnida</taxon>
        <taxon>Acari</taxon>
        <taxon>Parasitiformes</taxon>
        <taxon>Mesostigmata</taxon>
        <taxon>Gamasina</taxon>
        <taxon>Dermanyssoidea</taxon>
        <taxon>Laelapidae</taxon>
        <taxon>Tropilaelaps</taxon>
    </lineage>
</organism>
<dbReference type="FunCoup" id="A0A1V9XSM9">
    <property type="interactions" value="634"/>
</dbReference>
<dbReference type="SMART" id="SM00129">
    <property type="entry name" value="KISc"/>
    <property type="match status" value="1"/>
</dbReference>
<dbReference type="Proteomes" id="UP000192247">
    <property type="component" value="Unassembled WGS sequence"/>
</dbReference>
<dbReference type="InParanoid" id="A0A1V9XSM9"/>
<feature type="domain" description="Kinesin motor" evidence="8">
    <location>
        <begin position="301"/>
        <end position="642"/>
    </location>
</feature>
<dbReference type="InterPro" id="IPR036961">
    <property type="entry name" value="Kinesin_motor_dom_sf"/>
</dbReference>
<dbReference type="GO" id="GO:0003777">
    <property type="term" value="F:microtubule motor activity"/>
    <property type="evidence" value="ECO:0007669"/>
    <property type="project" value="InterPro"/>
</dbReference>
<keyword evidence="3 5" id="KW-0067">ATP-binding</keyword>
<dbReference type="Gene3D" id="3.40.850.10">
    <property type="entry name" value="Kinesin motor domain"/>
    <property type="match status" value="1"/>
</dbReference>
<comment type="caution">
    <text evidence="9">The sequence shown here is derived from an EMBL/GenBank/DDBJ whole genome shotgun (WGS) entry which is preliminary data.</text>
</comment>
<evidence type="ECO:0000256" key="5">
    <source>
        <dbReference type="PROSITE-ProRule" id="PRU00283"/>
    </source>
</evidence>
<feature type="compositionally biased region" description="Polar residues" evidence="7">
    <location>
        <begin position="76"/>
        <end position="86"/>
    </location>
</feature>
<keyword evidence="10" id="KW-1185">Reference proteome</keyword>
<dbReference type="InterPro" id="IPR027417">
    <property type="entry name" value="P-loop_NTPase"/>
</dbReference>
<gene>
    <name evidence="9" type="ORF">BIW11_07742</name>
</gene>
<dbReference type="EMBL" id="MNPL01004746">
    <property type="protein sequence ID" value="OQR76506.1"/>
    <property type="molecule type" value="Genomic_DNA"/>
</dbReference>
<dbReference type="InterPro" id="IPR019821">
    <property type="entry name" value="Kinesin_motor_CS"/>
</dbReference>
<dbReference type="Pfam" id="PF00225">
    <property type="entry name" value="Kinesin"/>
    <property type="match status" value="1"/>
</dbReference>
<keyword evidence="2 5" id="KW-0547">Nucleotide-binding</keyword>
<sequence>MSLRPSKVQPGSSLLPTAATARGTLAAASKLKRPLSQSNLNATDVKKLRSDATKSMGSSLGTGRTTPSRAAPRNPASGTTGRTTPSAKPAGGLGLTRSLSASSGVGRTTPGARPGLAGRMTARGAPQWSQKEICEKLAALEKQMNENSQAAKEQTEQLTHEKQALTAESTRYREDLQERIEEIGSLKRDKMNLTNQVEELQADLGRLKSRYESKSIELETLEKSYQMLDAEHRSFRRDMSVKEAENKRLEGLLENERNETKRLTVELAASHQERDAAKARMRENETRLRYIHNQMLELKGNIRVFARVRPITEDEGEPAVSTAPEETLTVAKPNAKPGGKPTPVPFQFDRVLGADVGQVDVFEEVEQLVVSALDGYNVCIFAYGQTGSGKTYTMEGPPGLDFEDESQSSQFGIIPRSLHRVFELTEERREFGWEYTLEASFLEIYNETIQDLLDKNKSKECTIRQTTDVRRGEVVFVENLVSISVKSVRQIAQLMEKARRNRSVAATKCNERSSRSHCVFQLHITARNSINEVHRESTLNLVDLAGSERVKESGAEGARFTETKNINSSLTQLSTVMMSLGNKASILHATHIPYRNSKLTHLLSTSLGGNSKTLMFVNVSPAAAHVNESLNSLKFAQKVNEVHIGPASKNNK</sequence>
<dbReference type="PROSITE" id="PS50067">
    <property type="entry name" value="KINESIN_MOTOR_2"/>
    <property type="match status" value="1"/>
</dbReference>
<comment type="similarity">
    <text evidence="5 6">Belongs to the TRAFAC class myosin-kinesin ATPase superfamily. Kinesin family.</text>
</comment>
<dbReference type="InterPro" id="IPR027640">
    <property type="entry name" value="Kinesin-like_fam"/>
</dbReference>
<evidence type="ECO:0000259" key="8">
    <source>
        <dbReference type="PROSITE" id="PS50067"/>
    </source>
</evidence>
<dbReference type="GO" id="GO:0008017">
    <property type="term" value="F:microtubule binding"/>
    <property type="evidence" value="ECO:0007669"/>
    <property type="project" value="InterPro"/>
</dbReference>
<dbReference type="GO" id="GO:0005874">
    <property type="term" value="C:microtubule"/>
    <property type="evidence" value="ECO:0007669"/>
    <property type="project" value="UniProtKB-KW"/>
</dbReference>
<feature type="compositionally biased region" description="Polar residues" evidence="7">
    <location>
        <begin position="97"/>
        <end position="106"/>
    </location>
</feature>
<evidence type="ECO:0000256" key="3">
    <source>
        <dbReference type="ARBA" id="ARBA00022840"/>
    </source>
</evidence>
<feature type="compositionally biased region" description="Basic and acidic residues" evidence="7">
    <location>
        <begin position="153"/>
        <end position="163"/>
    </location>
</feature>